<protein>
    <submittedName>
        <fullName evidence="9">MFS transporter</fullName>
    </submittedName>
</protein>
<dbReference type="Gene3D" id="1.20.1720.10">
    <property type="entry name" value="Multidrug resistance protein D"/>
    <property type="match status" value="1"/>
</dbReference>
<feature type="transmembrane region" description="Helical" evidence="7">
    <location>
        <begin position="147"/>
        <end position="172"/>
    </location>
</feature>
<feature type="transmembrane region" description="Helical" evidence="7">
    <location>
        <begin position="278"/>
        <end position="300"/>
    </location>
</feature>
<dbReference type="Pfam" id="PF07690">
    <property type="entry name" value="MFS_1"/>
    <property type="match status" value="1"/>
</dbReference>
<gene>
    <name evidence="9" type="ORF">EGT50_16480</name>
</gene>
<organism evidence="9 10">
    <name type="scientific">Rhodococcus xishaensis</name>
    <dbReference type="NCBI Taxonomy" id="2487364"/>
    <lineage>
        <taxon>Bacteria</taxon>
        <taxon>Bacillati</taxon>
        <taxon>Actinomycetota</taxon>
        <taxon>Actinomycetes</taxon>
        <taxon>Mycobacteriales</taxon>
        <taxon>Nocardiaceae</taxon>
        <taxon>Rhodococcus</taxon>
    </lineage>
</organism>
<evidence type="ECO:0000256" key="4">
    <source>
        <dbReference type="ARBA" id="ARBA00022692"/>
    </source>
</evidence>
<keyword evidence="2" id="KW-0813">Transport</keyword>
<evidence type="ECO:0000256" key="6">
    <source>
        <dbReference type="ARBA" id="ARBA00023136"/>
    </source>
</evidence>
<keyword evidence="10" id="KW-1185">Reference proteome</keyword>
<dbReference type="GO" id="GO:0005886">
    <property type="term" value="C:plasma membrane"/>
    <property type="evidence" value="ECO:0007669"/>
    <property type="project" value="UniProtKB-SubCell"/>
</dbReference>
<evidence type="ECO:0000313" key="10">
    <source>
        <dbReference type="Proteomes" id="UP000283479"/>
    </source>
</evidence>
<dbReference type="InterPro" id="IPR036259">
    <property type="entry name" value="MFS_trans_sf"/>
</dbReference>
<evidence type="ECO:0000256" key="2">
    <source>
        <dbReference type="ARBA" id="ARBA00022448"/>
    </source>
</evidence>
<comment type="subcellular location">
    <subcellularLocation>
        <location evidence="1">Cell membrane</location>
        <topology evidence="1">Multi-pass membrane protein</topology>
    </subcellularLocation>
</comment>
<evidence type="ECO:0000256" key="7">
    <source>
        <dbReference type="SAM" id="Phobius"/>
    </source>
</evidence>
<dbReference type="Gene3D" id="1.20.1250.20">
    <property type="entry name" value="MFS general substrate transporter like domains"/>
    <property type="match status" value="1"/>
</dbReference>
<reference evidence="9 10" key="1">
    <citation type="submission" date="2018-11" db="EMBL/GenBank/DDBJ databases">
        <title>Rhodococcus spongicola sp. nov. and Rhodococcus xishaensis sp. nov. from marine sponges.</title>
        <authorList>
            <person name="Li L."/>
            <person name="Lin H.W."/>
        </authorList>
    </citation>
    <scope>NUCLEOTIDE SEQUENCE [LARGE SCALE GENOMIC DNA]</scope>
    <source>
        <strain evidence="9 10">LHW51113</strain>
    </source>
</reference>
<evidence type="ECO:0000256" key="3">
    <source>
        <dbReference type="ARBA" id="ARBA00022475"/>
    </source>
</evidence>
<dbReference type="InterPro" id="IPR011701">
    <property type="entry name" value="MFS"/>
</dbReference>
<dbReference type="AlphaFoldDB" id="A0A3S3DX77"/>
<feature type="transmembrane region" description="Helical" evidence="7">
    <location>
        <begin position="312"/>
        <end position="333"/>
    </location>
</feature>
<feature type="transmembrane region" description="Helical" evidence="7">
    <location>
        <begin position="416"/>
        <end position="435"/>
    </location>
</feature>
<name>A0A3S3DX77_9NOCA</name>
<evidence type="ECO:0000313" key="9">
    <source>
        <dbReference type="EMBL" id="RVW00216.1"/>
    </source>
</evidence>
<accession>A0A3S3DX77</accession>
<keyword evidence="3" id="KW-1003">Cell membrane</keyword>
<keyword evidence="4 7" id="KW-0812">Transmembrane</keyword>
<evidence type="ECO:0000256" key="1">
    <source>
        <dbReference type="ARBA" id="ARBA00004651"/>
    </source>
</evidence>
<sequence>MNAAVADAGATQPSGSVPFRVSGSVASGSILQALNSSMIAVAIVGIAAQFGASPGITWVISGLYLATAICAPLAGKLGALLGARRVYLGGLAILSIGSIVGILAPTVGWLIFARVLIGIGTATQYPNAMTMIRDCAERYSVQPRSAIAILAACSQAVLALGPTLGGLLVGAFGWHAIMWINLPIAAFSALAVTKFVGAGFVRGTPVSGRQLLHSLDVVGATLTIVLIASTMLFLLSVTTAPLWWLIPVWLAALAAFIEWERQADEPFVDVRALARNRALSATLARVLFTYTGFYCVYFGVPQWLQYSRGMTATQAGLTMLPVAAVGFGSTFLASRFCDRHGVRNTLTVGTCALLIGGLLLASVESITAPILVLLAVAVVLGIPTGFNNIGNQTLVNSVTSVEEVGTAIGTYRTVQYIGANLAAAVLAITSGHVIGDAGLHRTGWFIALVGTVLLTGVLASRSMGDRQLADAH</sequence>
<feature type="transmembrane region" description="Helical" evidence="7">
    <location>
        <begin position="86"/>
        <end position="103"/>
    </location>
</feature>
<feature type="transmembrane region" description="Helical" evidence="7">
    <location>
        <begin position="368"/>
        <end position="386"/>
    </location>
</feature>
<feature type="transmembrane region" description="Helical" evidence="7">
    <location>
        <begin position="345"/>
        <end position="362"/>
    </location>
</feature>
<feature type="transmembrane region" description="Helical" evidence="7">
    <location>
        <begin position="241"/>
        <end position="257"/>
    </location>
</feature>
<dbReference type="PANTHER" id="PTHR42718">
    <property type="entry name" value="MAJOR FACILITATOR SUPERFAMILY MULTIDRUG TRANSPORTER MFSC"/>
    <property type="match status" value="1"/>
</dbReference>
<dbReference type="SUPFAM" id="SSF103473">
    <property type="entry name" value="MFS general substrate transporter"/>
    <property type="match status" value="1"/>
</dbReference>
<dbReference type="RefSeq" id="WP_127955711.1">
    <property type="nucleotide sequence ID" value="NZ_RKLO01000007.1"/>
</dbReference>
<evidence type="ECO:0000259" key="8">
    <source>
        <dbReference type="PROSITE" id="PS50850"/>
    </source>
</evidence>
<dbReference type="PANTHER" id="PTHR42718:SF46">
    <property type="entry name" value="BLR6921 PROTEIN"/>
    <property type="match status" value="1"/>
</dbReference>
<feature type="transmembrane region" description="Helical" evidence="7">
    <location>
        <begin position="213"/>
        <end position="235"/>
    </location>
</feature>
<keyword evidence="5 7" id="KW-1133">Transmembrane helix</keyword>
<dbReference type="InterPro" id="IPR020846">
    <property type="entry name" value="MFS_dom"/>
</dbReference>
<evidence type="ECO:0000256" key="5">
    <source>
        <dbReference type="ARBA" id="ARBA00022989"/>
    </source>
</evidence>
<proteinExistence type="predicted"/>
<feature type="transmembrane region" description="Helical" evidence="7">
    <location>
        <begin position="178"/>
        <end position="201"/>
    </location>
</feature>
<keyword evidence="6 7" id="KW-0472">Membrane</keyword>
<feature type="transmembrane region" description="Helical" evidence="7">
    <location>
        <begin position="441"/>
        <end position="459"/>
    </location>
</feature>
<dbReference type="GO" id="GO:0022857">
    <property type="term" value="F:transmembrane transporter activity"/>
    <property type="evidence" value="ECO:0007669"/>
    <property type="project" value="InterPro"/>
</dbReference>
<feature type="transmembrane region" description="Helical" evidence="7">
    <location>
        <begin position="30"/>
        <end position="50"/>
    </location>
</feature>
<dbReference type="OrthoDB" id="3281800at2"/>
<dbReference type="Proteomes" id="UP000283479">
    <property type="component" value="Unassembled WGS sequence"/>
</dbReference>
<comment type="caution">
    <text evidence="9">The sequence shown here is derived from an EMBL/GenBank/DDBJ whole genome shotgun (WGS) entry which is preliminary data.</text>
</comment>
<feature type="transmembrane region" description="Helical" evidence="7">
    <location>
        <begin position="56"/>
        <end position="74"/>
    </location>
</feature>
<dbReference type="EMBL" id="RKLO01000007">
    <property type="protein sequence ID" value="RVW00216.1"/>
    <property type="molecule type" value="Genomic_DNA"/>
</dbReference>
<feature type="domain" description="Major facilitator superfamily (MFS) profile" evidence="8">
    <location>
        <begin position="21"/>
        <end position="467"/>
    </location>
</feature>
<dbReference type="PROSITE" id="PS50850">
    <property type="entry name" value="MFS"/>
    <property type="match status" value="1"/>
</dbReference>